<dbReference type="InterPro" id="IPR001128">
    <property type="entry name" value="Cyt_P450"/>
</dbReference>
<feature type="coiled-coil region" evidence="14">
    <location>
        <begin position="283"/>
        <end position="310"/>
    </location>
</feature>
<comment type="subcellular location">
    <subcellularLocation>
        <location evidence="1">Cytoplasm</location>
    </subcellularLocation>
</comment>
<keyword evidence="6" id="KW-0251">Elongation factor</keyword>
<evidence type="ECO:0000259" key="15">
    <source>
        <dbReference type="PROSITE" id="PS51722"/>
    </source>
</evidence>
<dbReference type="FunFam" id="3.90.1430.10:FF:000003">
    <property type="entry name" value="Elongation factor 2"/>
    <property type="match status" value="1"/>
</dbReference>
<dbReference type="InterPro" id="IPR035647">
    <property type="entry name" value="EFG_III/V"/>
</dbReference>
<evidence type="ECO:0000256" key="14">
    <source>
        <dbReference type="SAM" id="Coils"/>
    </source>
</evidence>
<dbReference type="GO" id="GO:0016705">
    <property type="term" value="F:oxidoreductase activity, acting on paired donors, with incorporation or reduction of molecular oxygen"/>
    <property type="evidence" value="ECO:0007669"/>
    <property type="project" value="InterPro"/>
</dbReference>
<keyword evidence="8" id="KW-0648">Protein biosynthesis</keyword>
<organism evidence="16 17">
    <name type="scientific">Mortierella isabellina</name>
    <name type="common">Filamentous fungus</name>
    <name type="synonym">Umbelopsis isabellina</name>
    <dbReference type="NCBI Taxonomy" id="91625"/>
    <lineage>
        <taxon>Eukaryota</taxon>
        <taxon>Fungi</taxon>
        <taxon>Fungi incertae sedis</taxon>
        <taxon>Mucoromycota</taxon>
        <taxon>Mucoromycotina</taxon>
        <taxon>Umbelopsidomycetes</taxon>
        <taxon>Umbelopsidales</taxon>
        <taxon>Umbelopsidaceae</taxon>
        <taxon>Umbelopsis</taxon>
    </lineage>
</organism>
<feature type="domain" description="Tr-type G" evidence="15">
    <location>
        <begin position="5"/>
        <end position="243"/>
    </location>
</feature>
<dbReference type="Pfam" id="PF00009">
    <property type="entry name" value="GTP_EFTU"/>
    <property type="match status" value="1"/>
</dbReference>
<dbReference type="CDD" id="cd04096">
    <property type="entry name" value="eEF2_snRNP_like_C"/>
    <property type="match status" value="1"/>
</dbReference>
<dbReference type="PROSITE" id="PS00086">
    <property type="entry name" value="CYTOCHROME_P450"/>
    <property type="match status" value="1"/>
</dbReference>
<dbReference type="Gene3D" id="3.30.70.870">
    <property type="entry name" value="Elongation Factor G (Translational Gtpase), domain 3"/>
    <property type="match status" value="1"/>
</dbReference>
<dbReference type="SUPFAM" id="SSF54980">
    <property type="entry name" value="EF-G C-terminal domain-like"/>
    <property type="match status" value="2"/>
</dbReference>
<comment type="cofactor">
    <cofactor evidence="13">
        <name>heme</name>
        <dbReference type="ChEBI" id="CHEBI:30413"/>
    </cofactor>
</comment>
<dbReference type="InterPro" id="IPR031157">
    <property type="entry name" value="G_TR_CS"/>
</dbReference>
<dbReference type="GO" id="GO:0004497">
    <property type="term" value="F:monooxygenase activity"/>
    <property type="evidence" value="ECO:0007669"/>
    <property type="project" value="InterPro"/>
</dbReference>
<dbReference type="Pfam" id="PF03144">
    <property type="entry name" value="GTP_EFTU_D2"/>
    <property type="match status" value="1"/>
</dbReference>
<keyword evidence="9 13" id="KW-0408">Iron</keyword>
<dbReference type="InterPro" id="IPR000640">
    <property type="entry name" value="EFG_V-like"/>
</dbReference>
<keyword evidence="7" id="KW-0378">Hydrolase</keyword>
<dbReference type="GO" id="GO:0003924">
    <property type="term" value="F:GTPase activity"/>
    <property type="evidence" value="ECO:0007669"/>
    <property type="project" value="InterPro"/>
</dbReference>
<evidence type="ECO:0000256" key="10">
    <source>
        <dbReference type="ARBA" id="ARBA00023134"/>
    </source>
</evidence>
<name>A0A8H7PNS5_MORIS</name>
<dbReference type="CDD" id="cd16261">
    <property type="entry name" value="EF2_snRNP_III"/>
    <property type="match status" value="1"/>
</dbReference>
<dbReference type="PROSITE" id="PS00301">
    <property type="entry name" value="G_TR_1"/>
    <property type="match status" value="1"/>
</dbReference>
<dbReference type="FunFam" id="3.40.50.300:FF:000058">
    <property type="entry name" value="Translation elongation factor 2"/>
    <property type="match status" value="1"/>
</dbReference>
<dbReference type="InterPro" id="IPR027417">
    <property type="entry name" value="P-loop_NTPase"/>
</dbReference>
<gene>
    <name evidence="16" type="ORF">INT43_007817</name>
</gene>
<dbReference type="GO" id="GO:1990904">
    <property type="term" value="C:ribonucleoprotein complex"/>
    <property type="evidence" value="ECO:0007669"/>
    <property type="project" value="TreeGrafter"/>
</dbReference>
<keyword evidence="4 13" id="KW-0479">Metal-binding</keyword>
<dbReference type="InterPro" id="IPR017972">
    <property type="entry name" value="Cyt_P450_CS"/>
</dbReference>
<evidence type="ECO:0000256" key="4">
    <source>
        <dbReference type="ARBA" id="ARBA00022723"/>
    </source>
</evidence>
<evidence type="ECO:0000256" key="12">
    <source>
        <dbReference type="ARBA" id="ARBA00049117"/>
    </source>
</evidence>
<dbReference type="PRINTS" id="PR00463">
    <property type="entry name" value="EP450I"/>
</dbReference>
<evidence type="ECO:0000256" key="8">
    <source>
        <dbReference type="ARBA" id="ARBA00022917"/>
    </source>
</evidence>
<evidence type="ECO:0000256" key="5">
    <source>
        <dbReference type="ARBA" id="ARBA00022741"/>
    </source>
</evidence>
<dbReference type="Gene3D" id="3.30.70.240">
    <property type="match status" value="1"/>
</dbReference>
<dbReference type="NCBIfam" id="TIGR00231">
    <property type="entry name" value="small_GTP"/>
    <property type="match status" value="1"/>
</dbReference>
<dbReference type="Gene3D" id="1.10.630.10">
    <property type="entry name" value="Cytochrome P450"/>
    <property type="match status" value="1"/>
</dbReference>
<dbReference type="Pfam" id="PF03764">
    <property type="entry name" value="EFG_IV"/>
    <property type="match status" value="1"/>
</dbReference>
<dbReference type="GO" id="GO:0043022">
    <property type="term" value="F:ribosome binding"/>
    <property type="evidence" value="ECO:0007669"/>
    <property type="project" value="TreeGrafter"/>
</dbReference>
<dbReference type="SMART" id="SM00889">
    <property type="entry name" value="EFG_IV"/>
    <property type="match status" value="1"/>
</dbReference>
<evidence type="ECO:0000256" key="13">
    <source>
        <dbReference type="PIRSR" id="PIRSR602401-1"/>
    </source>
</evidence>
<dbReference type="FunFam" id="3.30.230.10:FF:000006">
    <property type="entry name" value="Translation elongation factor 2"/>
    <property type="match status" value="1"/>
</dbReference>
<dbReference type="CDD" id="cd01681">
    <property type="entry name" value="aeEF2_snRNP_like_IV"/>
    <property type="match status" value="1"/>
</dbReference>
<dbReference type="SMART" id="SM00838">
    <property type="entry name" value="EFG_C"/>
    <property type="match status" value="1"/>
</dbReference>
<evidence type="ECO:0000256" key="11">
    <source>
        <dbReference type="ARBA" id="ARBA00024731"/>
    </source>
</evidence>
<evidence type="ECO:0000256" key="6">
    <source>
        <dbReference type="ARBA" id="ARBA00022768"/>
    </source>
</evidence>
<dbReference type="InterPro" id="IPR020568">
    <property type="entry name" value="Ribosomal_Su5_D2-typ_SF"/>
</dbReference>
<protein>
    <recommendedName>
        <fullName evidence="2">Elongation factor 2</fullName>
    </recommendedName>
</protein>
<keyword evidence="13" id="KW-0349">Heme</keyword>
<dbReference type="GO" id="GO:0020037">
    <property type="term" value="F:heme binding"/>
    <property type="evidence" value="ECO:0007669"/>
    <property type="project" value="InterPro"/>
</dbReference>
<dbReference type="Proteomes" id="UP000654370">
    <property type="component" value="Unassembled WGS sequence"/>
</dbReference>
<dbReference type="GO" id="GO:0005525">
    <property type="term" value="F:GTP binding"/>
    <property type="evidence" value="ECO:0007669"/>
    <property type="project" value="UniProtKB-KW"/>
</dbReference>
<comment type="function">
    <text evidence="11">Catalyzes the GTP-dependent ribosomal translocation step during translation elongation. During this step, the ribosome changes from the pre-translocational (PRE) to the post-translocational (POST) state as the newly formed A-site-bound peptidyl-tRNA and P-site-bound deacylated tRNA move to the P and E sites, respectively. Catalyzes the coordinated movement of the two tRNA molecules, the mRNA and conformational changes in the ribosome.</text>
</comment>
<dbReference type="InterPro" id="IPR041095">
    <property type="entry name" value="EFG_II"/>
</dbReference>
<accession>A0A8H7PNS5</accession>
<dbReference type="GO" id="GO:0005829">
    <property type="term" value="C:cytosol"/>
    <property type="evidence" value="ECO:0007669"/>
    <property type="project" value="TreeGrafter"/>
</dbReference>
<dbReference type="FunFam" id="3.30.70.240:FF:000003">
    <property type="entry name" value="Translation elongation factor 2"/>
    <property type="match status" value="1"/>
</dbReference>
<keyword evidence="5" id="KW-0547">Nucleotide-binding</keyword>
<dbReference type="EMBL" id="JAEPQZ010000009">
    <property type="protein sequence ID" value="KAG2177160.1"/>
    <property type="molecule type" value="Genomic_DNA"/>
</dbReference>
<dbReference type="Pfam" id="PF00067">
    <property type="entry name" value="p450"/>
    <property type="match status" value="1"/>
</dbReference>
<dbReference type="OrthoDB" id="364892at2759"/>
<dbReference type="Gene3D" id="3.90.1430.10">
    <property type="entry name" value="Yeast translation eEF2 (G' domain)"/>
    <property type="match status" value="1"/>
</dbReference>
<dbReference type="CDD" id="cd01885">
    <property type="entry name" value="EF2"/>
    <property type="match status" value="1"/>
</dbReference>
<evidence type="ECO:0000256" key="2">
    <source>
        <dbReference type="ARBA" id="ARBA00017891"/>
    </source>
</evidence>
<dbReference type="FunFam" id="3.30.70.870:FF:000002">
    <property type="entry name" value="Translation elongation factor 2"/>
    <property type="match status" value="1"/>
</dbReference>
<evidence type="ECO:0000256" key="3">
    <source>
        <dbReference type="ARBA" id="ARBA00022490"/>
    </source>
</evidence>
<dbReference type="SUPFAM" id="SSF50447">
    <property type="entry name" value="Translation proteins"/>
    <property type="match status" value="1"/>
</dbReference>
<dbReference type="Pfam" id="PF00679">
    <property type="entry name" value="EFG_C"/>
    <property type="match status" value="1"/>
</dbReference>
<dbReference type="Gene3D" id="3.30.230.10">
    <property type="match status" value="1"/>
</dbReference>
<keyword evidence="3" id="KW-0963">Cytoplasm</keyword>
<evidence type="ECO:0000313" key="17">
    <source>
        <dbReference type="Proteomes" id="UP000654370"/>
    </source>
</evidence>
<dbReference type="InterPro" id="IPR004161">
    <property type="entry name" value="EFTu-like_2"/>
</dbReference>
<comment type="caution">
    <text evidence="16">The sequence shown here is derived from an EMBL/GenBank/DDBJ whole genome shotgun (WGS) entry which is preliminary data.</text>
</comment>
<keyword evidence="14" id="KW-0175">Coiled coil</keyword>
<dbReference type="SUPFAM" id="SSF54211">
    <property type="entry name" value="Ribosomal protein S5 domain 2-like"/>
    <property type="match status" value="1"/>
</dbReference>
<dbReference type="InterPro" id="IPR014721">
    <property type="entry name" value="Ribsml_uS5_D2-typ_fold_subgr"/>
</dbReference>
<dbReference type="GO" id="GO:0005506">
    <property type="term" value="F:iron ion binding"/>
    <property type="evidence" value="ECO:0007669"/>
    <property type="project" value="InterPro"/>
</dbReference>
<dbReference type="SUPFAM" id="SSF48264">
    <property type="entry name" value="Cytochrome P450"/>
    <property type="match status" value="1"/>
</dbReference>
<keyword evidence="17" id="KW-1185">Reference proteome</keyword>
<reference evidence="16" key="1">
    <citation type="submission" date="2020-12" db="EMBL/GenBank/DDBJ databases">
        <title>Metabolic potential, ecology and presence of endohyphal bacteria is reflected in genomic diversity of Mucoromycotina.</title>
        <authorList>
            <person name="Muszewska A."/>
            <person name="Okrasinska A."/>
            <person name="Steczkiewicz K."/>
            <person name="Drgas O."/>
            <person name="Orlowska M."/>
            <person name="Perlinska-Lenart U."/>
            <person name="Aleksandrzak-Piekarczyk T."/>
            <person name="Szatraj K."/>
            <person name="Zielenkiewicz U."/>
            <person name="Pilsyk S."/>
            <person name="Malc E."/>
            <person name="Mieczkowski P."/>
            <person name="Kruszewska J.S."/>
            <person name="Biernat P."/>
            <person name="Pawlowska J."/>
        </authorList>
    </citation>
    <scope>NUCLEOTIDE SEQUENCE</scope>
    <source>
        <strain evidence="16">WA0000067209</strain>
    </source>
</reference>
<dbReference type="InterPro" id="IPR005225">
    <property type="entry name" value="Small_GTP-bd"/>
</dbReference>
<dbReference type="InterPro" id="IPR036396">
    <property type="entry name" value="Cyt_P450_sf"/>
</dbReference>
<evidence type="ECO:0000256" key="1">
    <source>
        <dbReference type="ARBA" id="ARBA00004496"/>
    </source>
</evidence>
<dbReference type="GO" id="GO:0003746">
    <property type="term" value="F:translation elongation factor activity"/>
    <property type="evidence" value="ECO:0007669"/>
    <property type="project" value="UniProtKB-KW"/>
</dbReference>
<dbReference type="PANTHER" id="PTHR42908">
    <property type="entry name" value="TRANSLATION ELONGATION FACTOR-RELATED"/>
    <property type="match status" value="1"/>
</dbReference>
<sequence>MDKVTNVRNMSVIAHVDHGKSTLTDSLVSKAGIISSGRAGETRFTDTRQDEQDRGITIKSTAISMYFQMANPDDVKEIMNQKTDGSSFLINLIDSPGHVDFSSEVTAALRVTDGALVVVDCIEGVCVQTETVLRQALAERIKPVLVINKMDRALLELQLTKEDLYNTFLRTIESVNVIIATYNDNVLGDVQVYPEKGTIAFASGLHGWGFTLRQFAIRYSKKFGVDKQKMMTKLWGENYFNPKTKKWTNKSSDADGKPLERAFNMFVLDPIFKIFDSVMNFKKDQTATLLEKLEIKLTAEERELEGKQLLKVVMRKFLPAGDALLEMICIHLPSPITAQRYRVENLYEGPMDDECAIGIRDCDPKAPLMLYVSKMVPTSDKGRFYAFGRVFSGTVRAGLKVRIQGPNYEPGTKKDLFNKTVQRTVLMMGRYIEAIDDCPAGNIVGLVGVDQFLVKSGTITTSDIAHNMKVMKFSVSPVVQCAVDVKNPNDLPKLVEGLKRLSKSDPCVLTLTSPSGEHIVAGAGELHLEICLKDLEEDHAGVPIKVGDPIVQYRETVLSTSSIDCLSKSPNKHNRIWMRAQPLDDELSNDIEQGKIGPRDDFKVRGRELAEKYNWDVTEARKIWCFGPDGGGANLLVDTTKAVQYLHEAKDHFVAAFQWATNEGPVAEEILRGCRFNILDVSLHTDSIHRGAGQIMPTARRVIYASVLTADPGIQEPVYLVEITCPDSAIGGIYGVLNRRRGQVFSEEQRQGTPLITVKAYLPVNESFGFSTDLRAATAGQAFPQAVFDHWSAMGGSPIEPGNKVYDIIRTVRKRKGLTEDVPGLDKYYDKLGGRVHRNFCRRSFPTMSFAVDSAKRLLENPLTPQQYVAVASGTLATGLAILAFMYPDRAVFDNDDRKFPQRKGYPIIGHLPYIIANIDHFHDFVLENFETVGRTVSGSVIGMPKTIETSDPANVEHFLKTNFENYTKPPRMYKALDDLFGHGIFNVDGNVWKFQRKTASHIFNVKNFRDHFTEVFVEKFRYMNTHQLKDSMESGIPLDFHGLMFKYTLEAFVKLGFGEDLGALRSEAKLPFAESFDEAQVMSSMRMMLPFWQLRQTMSRIFTPWKTPMSYHIKVVDDYAKEIVTKRRAEVEAGVERHDLLARFLGTEDENGDQLSDKQLRDMIINFIIAGRDTTAQALSWGMYCIMRHPDVEKKLVQEITENITEEVENDPAKFYSVVKDMKYIHAVFFEILRLHPPVPSNVKYALDDDVWPDGTVIRKGDQVTWSPYSQGRLEAIWGKDAKEFKPERWIVDGELKRENQGVWPVFHAGPRVCLGQNLATLESVVVLSMMLKNYKFRLVPGQNITYQVSITMPMKYGMKVTVEKR</sequence>
<dbReference type="FunFam" id="2.40.30.10:FF:000010">
    <property type="entry name" value="Translation elongation factor 2"/>
    <property type="match status" value="1"/>
</dbReference>
<dbReference type="InterPro" id="IPR009000">
    <property type="entry name" value="Transl_B-barrel_sf"/>
</dbReference>
<comment type="catalytic activity">
    <reaction evidence="12">
        <text>GTP + H2O = GDP + phosphate + H(+)</text>
        <dbReference type="Rhea" id="RHEA:19669"/>
        <dbReference type="ChEBI" id="CHEBI:15377"/>
        <dbReference type="ChEBI" id="CHEBI:15378"/>
        <dbReference type="ChEBI" id="CHEBI:37565"/>
        <dbReference type="ChEBI" id="CHEBI:43474"/>
        <dbReference type="ChEBI" id="CHEBI:58189"/>
    </reaction>
    <physiologicalReaction direction="left-to-right" evidence="12">
        <dbReference type="Rhea" id="RHEA:19670"/>
    </physiologicalReaction>
</comment>
<evidence type="ECO:0000313" key="16">
    <source>
        <dbReference type="EMBL" id="KAG2177160.1"/>
    </source>
</evidence>
<keyword evidence="10" id="KW-0342">GTP-binding</keyword>
<dbReference type="InterPro" id="IPR002401">
    <property type="entry name" value="Cyt_P450_E_grp-I"/>
</dbReference>
<dbReference type="Pfam" id="PF14492">
    <property type="entry name" value="EFG_III"/>
    <property type="match status" value="1"/>
</dbReference>
<dbReference type="InterPro" id="IPR005517">
    <property type="entry name" value="Transl_elong_EFG/EF2_IV"/>
</dbReference>
<feature type="binding site" description="axial binding residue" evidence="13">
    <location>
        <position position="1315"/>
    </location>
    <ligand>
        <name>heme</name>
        <dbReference type="ChEBI" id="CHEBI:30413"/>
    </ligand>
    <ligandPart>
        <name>Fe</name>
        <dbReference type="ChEBI" id="CHEBI:18248"/>
    </ligandPart>
</feature>
<dbReference type="SUPFAM" id="SSF52540">
    <property type="entry name" value="P-loop containing nucleoside triphosphate hydrolases"/>
    <property type="match status" value="1"/>
</dbReference>
<dbReference type="Gene3D" id="2.40.30.10">
    <property type="entry name" value="Translation factors"/>
    <property type="match status" value="1"/>
</dbReference>
<dbReference type="PRINTS" id="PR00385">
    <property type="entry name" value="P450"/>
</dbReference>
<proteinExistence type="predicted"/>
<dbReference type="PROSITE" id="PS51722">
    <property type="entry name" value="G_TR_2"/>
    <property type="match status" value="1"/>
</dbReference>
<evidence type="ECO:0000256" key="7">
    <source>
        <dbReference type="ARBA" id="ARBA00022801"/>
    </source>
</evidence>
<dbReference type="PANTHER" id="PTHR42908:SF10">
    <property type="entry name" value="EUKARYOTIC TRANSLATION ELONGATION FACTOR 2"/>
    <property type="match status" value="1"/>
</dbReference>
<dbReference type="CDD" id="cd11064">
    <property type="entry name" value="CYP86A"/>
    <property type="match status" value="1"/>
</dbReference>
<evidence type="ECO:0000256" key="9">
    <source>
        <dbReference type="ARBA" id="ARBA00023004"/>
    </source>
</evidence>
<dbReference type="Gene3D" id="3.40.50.300">
    <property type="entry name" value="P-loop containing nucleotide triphosphate hydrolases"/>
    <property type="match status" value="1"/>
</dbReference>
<dbReference type="InterPro" id="IPR000795">
    <property type="entry name" value="T_Tr_GTP-bd_dom"/>
</dbReference>